<keyword evidence="3" id="KW-1185">Reference proteome</keyword>
<name>A0A366SB26_9HYPO</name>
<dbReference type="Proteomes" id="UP000253153">
    <property type="component" value="Unassembled WGS sequence"/>
</dbReference>
<sequence length="452" mass="50318">MDAATASGYCEGFENGRDSDFRLASWIKGFMFARALSAPKPYMASITSASQSVHIDLSDTPRKQEVYQGEDIEAELPSDHSAYIWGHRRRCPTPPSSDMRRLQIYQCGNATNATKELGTSAFCLLLSLLDKKDIDFIIAVVGRGEAFWTASVQQHQIVNLGYSAARSINFSHPEDERDIAKAVRCPDCVMFKPGKESGAPVVPPPQSESRRASSTGIKPKRKRQTNQGSLGAPPRKATRTGTAPQRELEEVKCMLEGLQYHPPNIDPRSLTGVEVGVYKLVASVQSTMAIQQFQQLVYHWREQQSRATLSIDSTGSALDNVMASIRLAEEVEKAKGPIQQRADLKFLHDLASRKNMTKEEVKRHLRDGKQWSKLCESVGLLAFIPLDSNNAFGIKKEEWIELSLERRTASMKAFPNLLNNGYMKNILVAGKVLVEMVSGTPVVFSWEKDRLS</sequence>
<dbReference type="GeneID" id="41990101"/>
<accession>A0A366SB26</accession>
<dbReference type="AlphaFoldDB" id="A0A366SB26"/>
<feature type="region of interest" description="Disordered" evidence="1">
    <location>
        <begin position="196"/>
        <end position="246"/>
    </location>
</feature>
<evidence type="ECO:0000313" key="3">
    <source>
        <dbReference type="Proteomes" id="UP000253153"/>
    </source>
</evidence>
<dbReference type="EMBL" id="QKXC01000018">
    <property type="protein sequence ID" value="RBR26537.1"/>
    <property type="molecule type" value="Genomic_DNA"/>
</dbReference>
<organism evidence="2 3">
    <name type="scientific">Fusarium coffeatum</name>
    <dbReference type="NCBI Taxonomy" id="231269"/>
    <lineage>
        <taxon>Eukaryota</taxon>
        <taxon>Fungi</taxon>
        <taxon>Dikarya</taxon>
        <taxon>Ascomycota</taxon>
        <taxon>Pezizomycotina</taxon>
        <taxon>Sordariomycetes</taxon>
        <taxon>Hypocreomycetidae</taxon>
        <taxon>Hypocreales</taxon>
        <taxon>Nectriaceae</taxon>
        <taxon>Fusarium</taxon>
        <taxon>Fusarium incarnatum-equiseti species complex</taxon>
    </lineage>
</organism>
<reference evidence="2 3" key="1">
    <citation type="submission" date="2018-06" db="EMBL/GenBank/DDBJ databases">
        <title>Fusarium incarnatum-equiseti species complex species 28.</title>
        <authorList>
            <person name="Gardiner D.M."/>
        </authorList>
    </citation>
    <scope>NUCLEOTIDE SEQUENCE [LARGE SCALE GENOMIC DNA]</scope>
    <source>
        <strain evidence="2 3">FIESC_28</strain>
    </source>
</reference>
<evidence type="ECO:0000256" key="1">
    <source>
        <dbReference type="SAM" id="MobiDB-lite"/>
    </source>
</evidence>
<dbReference type="OrthoDB" id="1678912at2759"/>
<comment type="caution">
    <text evidence="2">The sequence shown here is derived from an EMBL/GenBank/DDBJ whole genome shotgun (WGS) entry which is preliminary data.</text>
</comment>
<protein>
    <submittedName>
        <fullName evidence="2">Uncharacterized protein</fullName>
    </submittedName>
</protein>
<evidence type="ECO:0000313" key="2">
    <source>
        <dbReference type="EMBL" id="RBR26537.1"/>
    </source>
</evidence>
<dbReference type="RefSeq" id="XP_031021128.1">
    <property type="nucleotide sequence ID" value="XM_031154805.1"/>
</dbReference>
<proteinExistence type="predicted"/>
<gene>
    <name evidence="2" type="ORF">FIESC28_00654</name>
</gene>